<evidence type="ECO:0000313" key="5">
    <source>
        <dbReference type="EMBL" id="AKJ30261.1"/>
    </source>
</evidence>
<dbReference type="Proteomes" id="UP000035352">
    <property type="component" value="Chromosome"/>
</dbReference>
<dbReference type="InterPro" id="IPR050204">
    <property type="entry name" value="AraC_XylS_family_regulators"/>
</dbReference>
<dbReference type="RefSeq" id="WP_053013698.1">
    <property type="nucleotide sequence ID" value="NZ_CP011371.1"/>
</dbReference>
<dbReference type="PRINTS" id="PR00032">
    <property type="entry name" value="HTHARAC"/>
</dbReference>
<dbReference type="EMBL" id="CP011371">
    <property type="protein sequence ID" value="AKJ30261.1"/>
    <property type="molecule type" value="Genomic_DNA"/>
</dbReference>
<dbReference type="Gene3D" id="1.10.10.60">
    <property type="entry name" value="Homeodomain-like"/>
    <property type="match status" value="1"/>
</dbReference>
<accession>A0A0G3BSA5</accession>
<protein>
    <submittedName>
        <fullName evidence="5">Transcriptional regulator, AraC family</fullName>
    </submittedName>
</protein>
<organism evidence="5 6">
    <name type="scientific">Caldimonas brevitalea</name>
    <dbReference type="NCBI Taxonomy" id="413882"/>
    <lineage>
        <taxon>Bacteria</taxon>
        <taxon>Pseudomonadati</taxon>
        <taxon>Pseudomonadota</taxon>
        <taxon>Betaproteobacteria</taxon>
        <taxon>Burkholderiales</taxon>
        <taxon>Sphaerotilaceae</taxon>
        <taxon>Caldimonas</taxon>
    </lineage>
</organism>
<dbReference type="PANTHER" id="PTHR46796">
    <property type="entry name" value="HTH-TYPE TRANSCRIPTIONAL ACTIVATOR RHAS-RELATED"/>
    <property type="match status" value="1"/>
</dbReference>
<feature type="domain" description="HTH araC/xylS-type" evidence="4">
    <location>
        <begin position="212"/>
        <end position="312"/>
    </location>
</feature>
<dbReference type="SMART" id="SM00342">
    <property type="entry name" value="HTH_ARAC"/>
    <property type="match status" value="1"/>
</dbReference>
<evidence type="ECO:0000313" key="6">
    <source>
        <dbReference type="Proteomes" id="UP000035352"/>
    </source>
</evidence>
<dbReference type="KEGG" id="pbh:AAW51_3570"/>
<keyword evidence="3" id="KW-0804">Transcription</keyword>
<dbReference type="STRING" id="413882.AAW51_3570"/>
<sequence length="324" mass="35994">MSHPYSRVRFATHALETWREMVWTHFLPLEVAASGPDTLRVRCTMVRFHDSTLAEVATGGHQVVRTPALAARTDAACFKVLWQLDGRSEITQGDARTTLQPGMWTVYDTSRAYSLAAAGGNRFITLLLPQSGLLGWDPRLQHLCGVALPLQGTAQVALGALRGLLRDRSALDPLAQQTLQDSVLALVGAALRNTRLDDDEPAGEGAALRTLRSIQRHIAEHLGDPALTPDALAVSFGMSRRTLYKLFDRARLTPQAYIREMRLQRARAWLADRRETRSVTEIACELNFADAAHFSRLFHQRFGLSPTRWRLECRAPTAHEGQAA</sequence>
<evidence type="ECO:0000256" key="2">
    <source>
        <dbReference type="ARBA" id="ARBA00023125"/>
    </source>
</evidence>
<dbReference type="InterPro" id="IPR009057">
    <property type="entry name" value="Homeodomain-like_sf"/>
</dbReference>
<dbReference type="GO" id="GO:0043565">
    <property type="term" value="F:sequence-specific DNA binding"/>
    <property type="evidence" value="ECO:0007669"/>
    <property type="project" value="InterPro"/>
</dbReference>
<dbReference type="Pfam" id="PF14525">
    <property type="entry name" value="AraC_binding_2"/>
    <property type="match status" value="1"/>
</dbReference>
<dbReference type="SUPFAM" id="SSF46689">
    <property type="entry name" value="Homeodomain-like"/>
    <property type="match status" value="1"/>
</dbReference>
<proteinExistence type="predicted"/>
<keyword evidence="1" id="KW-0805">Transcription regulation</keyword>
<dbReference type="InterPro" id="IPR020449">
    <property type="entry name" value="Tscrpt_reg_AraC-type_HTH"/>
</dbReference>
<dbReference type="OrthoDB" id="9178898at2"/>
<reference evidence="5 6" key="1">
    <citation type="submission" date="2015-05" db="EMBL/GenBank/DDBJ databases">
        <authorList>
            <person name="Tang B."/>
            <person name="Yu Y."/>
        </authorList>
    </citation>
    <scope>NUCLEOTIDE SEQUENCE [LARGE SCALE GENOMIC DNA]</scope>
    <source>
        <strain evidence="5 6">DSM 7029</strain>
    </source>
</reference>
<dbReference type="InterPro" id="IPR018060">
    <property type="entry name" value="HTH_AraC"/>
</dbReference>
<keyword evidence="6" id="KW-1185">Reference proteome</keyword>
<dbReference type="AlphaFoldDB" id="A0A0G3BSA5"/>
<dbReference type="GO" id="GO:0003700">
    <property type="term" value="F:DNA-binding transcription factor activity"/>
    <property type="evidence" value="ECO:0007669"/>
    <property type="project" value="InterPro"/>
</dbReference>
<gene>
    <name evidence="5" type="ORF">AAW51_3570</name>
</gene>
<evidence type="ECO:0000256" key="1">
    <source>
        <dbReference type="ARBA" id="ARBA00023015"/>
    </source>
</evidence>
<name>A0A0G3BSA5_9BURK</name>
<dbReference type="InterPro" id="IPR035418">
    <property type="entry name" value="AraC-bd_2"/>
</dbReference>
<keyword evidence="2" id="KW-0238">DNA-binding</keyword>
<evidence type="ECO:0000256" key="3">
    <source>
        <dbReference type="ARBA" id="ARBA00023163"/>
    </source>
</evidence>
<evidence type="ECO:0000259" key="4">
    <source>
        <dbReference type="PROSITE" id="PS01124"/>
    </source>
</evidence>
<dbReference type="Pfam" id="PF12833">
    <property type="entry name" value="HTH_18"/>
    <property type="match status" value="1"/>
</dbReference>
<dbReference type="PROSITE" id="PS01124">
    <property type="entry name" value="HTH_ARAC_FAMILY_2"/>
    <property type="match status" value="1"/>
</dbReference>
<dbReference type="PANTHER" id="PTHR46796:SF6">
    <property type="entry name" value="ARAC SUBFAMILY"/>
    <property type="match status" value="1"/>
</dbReference>